<keyword evidence="4" id="KW-1185">Reference proteome</keyword>
<dbReference type="RefSeq" id="WP_131516676.1">
    <property type="nucleotide sequence ID" value="NZ_SJKD01000007.1"/>
</dbReference>
<dbReference type="Gene3D" id="3.30.390.10">
    <property type="entry name" value="Enolase-like, N-terminal domain"/>
    <property type="match status" value="1"/>
</dbReference>
<dbReference type="SFLD" id="SFLDS00001">
    <property type="entry name" value="Enolase"/>
    <property type="match status" value="1"/>
</dbReference>
<dbReference type="PANTHER" id="PTHR48080">
    <property type="entry name" value="D-GALACTONATE DEHYDRATASE-RELATED"/>
    <property type="match status" value="1"/>
</dbReference>
<protein>
    <submittedName>
        <fullName evidence="3">Mandelate racemase/muconate lactonizing enzyme family protein</fullName>
    </submittedName>
</protein>
<dbReference type="InterPro" id="IPR029065">
    <property type="entry name" value="Enolase_C-like"/>
</dbReference>
<dbReference type="GO" id="GO:0016829">
    <property type="term" value="F:lyase activity"/>
    <property type="evidence" value="ECO:0007669"/>
    <property type="project" value="UniProtKB-KW"/>
</dbReference>
<dbReference type="InterPro" id="IPR018110">
    <property type="entry name" value="Mandel_Rmase/mucon_lact_enz_CS"/>
</dbReference>
<accession>A0A4R0JGH1</accession>
<dbReference type="PANTHER" id="PTHR48080:SF2">
    <property type="entry name" value="D-GALACTONATE DEHYDRATASE"/>
    <property type="match status" value="1"/>
</dbReference>
<evidence type="ECO:0000313" key="3">
    <source>
        <dbReference type="EMBL" id="TCC45589.1"/>
    </source>
</evidence>
<dbReference type="InterPro" id="IPR034593">
    <property type="entry name" value="DgoD-like"/>
</dbReference>
<dbReference type="SFLD" id="SFLDG00179">
    <property type="entry name" value="mandelate_racemase"/>
    <property type="match status" value="1"/>
</dbReference>
<dbReference type="EMBL" id="SJKD01000007">
    <property type="protein sequence ID" value="TCC45589.1"/>
    <property type="molecule type" value="Genomic_DNA"/>
</dbReference>
<name>A0A4R0JGH1_9ACTN</name>
<dbReference type="Pfam" id="PF13378">
    <property type="entry name" value="MR_MLE_C"/>
    <property type="match status" value="1"/>
</dbReference>
<dbReference type="OrthoDB" id="5168231at2"/>
<dbReference type="InterPro" id="IPR013342">
    <property type="entry name" value="Mandelate_racemase_C"/>
</dbReference>
<dbReference type="GO" id="GO:0009063">
    <property type="term" value="P:amino acid catabolic process"/>
    <property type="evidence" value="ECO:0007669"/>
    <property type="project" value="InterPro"/>
</dbReference>
<dbReference type="InterPro" id="IPR036849">
    <property type="entry name" value="Enolase-like_C_sf"/>
</dbReference>
<organism evidence="3 4">
    <name type="scientific">Kribbella capetownensis</name>
    <dbReference type="NCBI Taxonomy" id="1572659"/>
    <lineage>
        <taxon>Bacteria</taxon>
        <taxon>Bacillati</taxon>
        <taxon>Actinomycetota</taxon>
        <taxon>Actinomycetes</taxon>
        <taxon>Propionibacteriales</taxon>
        <taxon>Kribbellaceae</taxon>
        <taxon>Kribbella</taxon>
    </lineage>
</organism>
<gene>
    <name evidence="3" type="ORF">E0H75_28060</name>
</gene>
<evidence type="ECO:0000256" key="1">
    <source>
        <dbReference type="ARBA" id="ARBA00023239"/>
    </source>
</evidence>
<dbReference type="PROSITE" id="PS00908">
    <property type="entry name" value="MR_MLE_1"/>
    <property type="match status" value="1"/>
</dbReference>
<reference evidence="3 4" key="1">
    <citation type="submission" date="2019-02" db="EMBL/GenBank/DDBJ databases">
        <title>Kribbella capetownensis sp. nov. and Kribbella speibonae sp. nov., isolated from soil.</title>
        <authorList>
            <person name="Curtis S.M."/>
            <person name="Norton I."/>
            <person name="Everest G.J."/>
            <person name="Meyers P.R."/>
        </authorList>
    </citation>
    <scope>NUCLEOTIDE SEQUENCE [LARGE SCALE GENOMIC DNA]</scope>
    <source>
        <strain evidence="3 4">YM53</strain>
    </source>
</reference>
<dbReference type="Proteomes" id="UP000293342">
    <property type="component" value="Unassembled WGS sequence"/>
</dbReference>
<feature type="domain" description="Mandelate racemase/muconate lactonizing enzyme C-terminal" evidence="2">
    <location>
        <begin position="126"/>
        <end position="231"/>
    </location>
</feature>
<comment type="caution">
    <text evidence="3">The sequence shown here is derived from an EMBL/GenBank/DDBJ whole genome shotgun (WGS) entry which is preliminary data.</text>
</comment>
<evidence type="ECO:0000313" key="4">
    <source>
        <dbReference type="Proteomes" id="UP000293342"/>
    </source>
</evidence>
<dbReference type="AlphaFoldDB" id="A0A4R0JGH1"/>
<dbReference type="SUPFAM" id="SSF51604">
    <property type="entry name" value="Enolase C-terminal domain-like"/>
    <property type="match status" value="1"/>
</dbReference>
<dbReference type="InterPro" id="IPR029017">
    <property type="entry name" value="Enolase-like_N"/>
</dbReference>
<keyword evidence="1" id="KW-0456">Lyase</keyword>
<dbReference type="Gene3D" id="3.20.20.120">
    <property type="entry name" value="Enolase-like C-terminal domain"/>
    <property type="match status" value="1"/>
</dbReference>
<sequence>MTKIISIETFDGHGCIVRVRTDDGLVGYGQTAHSEARITGEVLHTLVARNYLGRDPFDVMILAEECARAEYKYFGSFLFRALAGVDTALWDLVGKAKSQPVYQLLGGKFRPSVPVYGSAMRRDTTPEEEVDRIVAAVAAHGFRAVKVKIGERNGRDAESRSGRTWRLVPLLRKALGDDIEISADANGAYSPGQAVRIGRLLEEYDYLHFEEPVPFWEYENARSVAATLDIPVGLGEQEFSVDSLRRIVQDGMADVIQPDVCYIGGITRARQVAELANLAGLPCVPHSSGRSLTAIFTAHLVTAMPACNLFHEWTIEDASNMRIYEPFPVARDGEVVLSDAPGWGVEIADSTLQRMDRRISSL</sequence>
<dbReference type="InterPro" id="IPR013341">
    <property type="entry name" value="Mandelate_racemase_N_dom"/>
</dbReference>
<dbReference type="Pfam" id="PF02746">
    <property type="entry name" value="MR_MLE_N"/>
    <property type="match status" value="1"/>
</dbReference>
<dbReference type="SUPFAM" id="SSF54826">
    <property type="entry name" value="Enolase N-terminal domain-like"/>
    <property type="match status" value="1"/>
</dbReference>
<evidence type="ECO:0000259" key="2">
    <source>
        <dbReference type="SMART" id="SM00922"/>
    </source>
</evidence>
<dbReference type="CDD" id="cd03316">
    <property type="entry name" value="MR_like"/>
    <property type="match status" value="1"/>
</dbReference>
<proteinExistence type="predicted"/>
<dbReference type="SMART" id="SM00922">
    <property type="entry name" value="MR_MLE"/>
    <property type="match status" value="1"/>
</dbReference>